<feature type="region of interest" description="Disordered" evidence="1">
    <location>
        <begin position="2016"/>
        <end position="2039"/>
    </location>
</feature>
<accession>A0A4S2L8Y4</accession>
<feature type="region of interest" description="Disordered" evidence="1">
    <location>
        <begin position="1139"/>
        <end position="1209"/>
    </location>
</feature>
<organism evidence="2 3">
    <name type="scientific">Opisthorchis felineus</name>
    <dbReference type="NCBI Taxonomy" id="147828"/>
    <lineage>
        <taxon>Eukaryota</taxon>
        <taxon>Metazoa</taxon>
        <taxon>Spiralia</taxon>
        <taxon>Lophotrochozoa</taxon>
        <taxon>Platyhelminthes</taxon>
        <taxon>Trematoda</taxon>
        <taxon>Digenea</taxon>
        <taxon>Opisthorchiida</taxon>
        <taxon>Opisthorchiata</taxon>
        <taxon>Opisthorchiidae</taxon>
        <taxon>Opisthorchis</taxon>
    </lineage>
</organism>
<reference evidence="2 3" key="1">
    <citation type="journal article" date="2019" name="BMC Genomics">
        <title>New insights from Opisthorchis felineus genome: update on genomics of the epidemiologically important liver flukes.</title>
        <authorList>
            <person name="Ershov N.I."/>
            <person name="Mordvinov V.A."/>
            <person name="Prokhortchouk E.B."/>
            <person name="Pakharukova M.Y."/>
            <person name="Gunbin K.V."/>
            <person name="Ustyantsev K."/>
            <person name="Genaev M.A."/>
            <person name="Blinov A.G."/>
            <person name="Mazur A."/>
            <person name="Boulygina E."/>
            <person name="Tsygankova S."/>
            <person name="Khrameeva E."/>
            <person name="Chekanov N."/>
            <person name="Fan G."/>
            <person name="Xiao A."/>
            <person name="Zhang H."/>
            <person name="Xu X."/>
            <person name="Yang H."/>
            <person name="Solovyev V."/>
            <person name="Lee S.M."/>
            <person name="Liu X."/>
            <person name="Afonnikov D.A."/>
            <person name="Skryabin K.G."/>
        </authorList>
    </citation>
    <scope>NUCLEOTIDE SEQUENCE [LARGE SCALE GENOMIC DNA]</scope>
    <source>
        <strain evidence="2">AK-0245</strain>
        <tissue evidence="2">Whole organism</tissue>
    </source>
</reference>
<keyword evidence="3" id="KW-1185">Reference proteome</keyword>
<evidence type="ECO:0000256" key="1">
    <source>
        <dbReference type="SAM" id="MobiDB-lite"/>
    </source>
</evidence>
<feature type="compositionally biased region" description="Basic and acidic residues" evidence="1">
    <location>
        <begin position="1455"/>
        <end position="1466"/>
    </location>
</feature>
<gene>
    <name evidence="2" type="ORF">CRM22_009106</name>
</gene>
<dbReference type="EMBL" id="SJOL01008880">
    <property type="protein sequence ID" value="TGZ59381.1"/>
    <property type="molecule type" value="Genomic_DNA"/>
</dbReference>
<feature type="compositionally biased region" description="Low complexity" evidence="1">
    <location>
        <begin position="1160"/>
        <end position="1180"/>
    </location>
</feature>
<feature type="compositionally biased region" description="Basic residues" evidence="1">
    <location>
        <begin position="174"/>
        <end position="183"/>
    </location>
</feature>
<feature type="compositionally biased region" description="Polar residues" evidence="1">
    <location>
        <begin position="1540"/>
        <end position="1556"/>
    </location>
</feature>
<name>A0A4S2L8Y4_OPIFE</name>
<evidence type="ECO:0000313" key="2">
    <source>
        <dbReference type="EMBL" id="TGZ59381.1"/>
    </source>
</evidence>
<protein>
    <submittedName>
        <fullName evidence="2">Uncharacterized protein</fullName>
    </submittedName>
</protein>
<dbReference type="Proteomes" id="UP000308267">
    <property type="component" value="Unassembled WGS sequence"/>
</dbReference>
<feature type="compositionally biased region" description="Polar residues" evidence="1">
    <location>
        <begin position="162"/>
        <end position="172"/>
    </location>
</feature>
<feature type="region of interest" description="Disordered" evidence="1">
    <location>
        <begin position="1540"/>
        <end position="1567"/>
    </location>
</feature>
<feature type="region of interest" description="Disordered" evidence="1">
    <location>
        <begin position="1250"/>
        <end position="1278"/>
    </location>
</feature>
<feature type="compositionally biased region" description="Basic and acidic residues" evidence="1">
    <location>
        <begin position="2022"/>
        <end position="2035"/>
    </location>
</feature>
<feature type="compositionally biased region" description="Low complexity" evidence="1">
    <location>
        <begin position="1199"/>
        <end position="1209"/>
    </location>
</feature>
<feature type="region of interest" description="Disordered" evidence="1">
    <location>
        <begin position="1451"/>
        <end position="1478"/>
    </location>
</feature>
<comment type="caution">
    <text evidence="2">The sequence shown here is derived from an EMBL/GenBank/DDBJ whole genome shotgun (WGS) entry which is preliminary data.</text>
</comment>
<evidence type="ECO:0000313" key="3">
    <source>
        <dbReference type="Proteomes" id="UP000308267"/>
    </source>
</evidence>
<feature type="region of interest" description="Disordered" evidence="1">
    <location>
        <begin position="162"/>
        <end position="183"/>
    </location>
</feature>
<dbReference type="OrthoDB" id="6249639at2759"/>
<proteinExistence type="predicted"/>
<feature type="compositionally biased region" description="Basic and acidic residues" evidence="1">
    <location>
        <begin position="1145"/>
        <end position="1156"/>
    </location>
</feature>
<sequence length="2055" mass="230675">MRTEEFESAGGASFMQSLHEEENDATDVQSSNHGVEPVQLIEKRMKSFTPLTRFRGHFILDKTRENDEGGYEESILEASIKCSERDGHTNFRRNGTDKQHSRYRIRLEYQFDPQHENLTEPEVSSVMLHSSANTKRPSTVLQELKPVLRNLVSRLVESHQKCSQPSSVSQVKSGPKRMGKISRSKSLDIGRQLRRSARAFSNLTAYQMQGLDPSRASVLANDKCLRPVTTDAIPSPVLDDAPHVVEQLSPGYLEVASIPSVDPLFCSAPITCRTLPSGRKTTPSPDYCHGDIPPLAVQNQLPWSRTSTFVPEAMGSFSDRSERQVICVPEFTQKWSSWCLGNRATVGEYKPHELCTTGNLEYCLVQRLVCSQNEPDVIASLSKTPVSAAESQCRISSENLGVSTVKGLAKQFEFRHTAARDLVVNCFTPRPVAIATGRRILRSYTPQKYTGGRQKLRSRSLTSGHRRFSWTTISTNNPLRRCQRAETQKVSTTVGLPTTQCVLTTLNTVVIHKQDARHRQSARATLSIAPTTTANNGLDGAKTDKLMKSNTPSKRVVALTSKYIDNSKLPLNAISYLSMLRAVSLERSTIEFVQNDSFLTDSDTDSNKNSNCSHGRLISRCCEDCLHPSSELNTRRVVRDTGVWCKRLSRRRSVCYCNFNGCRVTELNNGVLIISPIGRKRRRIRQCVHRNRGARQCQCRMPNTLDADQKLIYIELGPGQYTLHKCSCPVKEVNWSIHSPNSGGCEGESSAPTVNNSAATNSLTYGSHIVLDHAQVCLVTSEYPCESVEDKFQETPKVIIVDLRALGHCLQRIKTIVIDLPTGQYSMHCWRCRGHGMLKQKTNFSSSPKTARMKIRKKSVTFEKGHVVSAKDWRIKKRKTDHTTEDSDVFREETHPPELSEMKFRWDNVNSFRSLVPSIRHGQRQNVRQFIDSSDSTSSFELSNYFRAHCSGPQSVQLSTYTMEAFQYLYRFAQQLIVVTPDEVVCSTSELLSTDTLFNSEHIHSNHYAVSNRISYWPEELSMPVELWCSFLISDRFPTEEIRQKSHFVNLYGEGSDKYSTYLQTRQPVGQHLAQTSQPDLFGWVFSFPNMPALSFSNEGAKYTKADKVEQAYSFACLLASETPLLSCSSQRTESIHRLTIPSSKTKEAEGLERQGVEASTRPTTPSSETEVSSPTSVSSMGHWEFSPPRVRGTRQRFSSSESLSSSHSFTVIEPTMSSDQSPDCISDNFTHSPKLSVSNCRSTVNSSGMLIEPEQVDSEDESKESKMTSNEGPNRGILGANFSKLNPESCYVKPSSHECRVCNTSKIETLTSKDHDNSIDCQTQHEPLESSECEVLVCFGSEPDSPVCFSTRPQPRLRKTCIDPFLFEKDAKPREKCTENHEDMRTRLQRKGRERYLWTRRLTQKHNPIRDLPFSRVEAWPITMLSPTSPTSHVVEGGHYQALGDNNSNSINLEGEKPVFGDNSEKSPPFPSGSDQLLNKSISRRLKGERWWITENGGCDRARRNRYRTHSIVSSQLCQTLTGLRCTESSELGSNTINQAELGDQSTDQSLTKPVSQKRAKSAPDKLRSVDITEHATNIDFKMCSPPAKSGDNFDGINDETGDVEVTTCNLEPESDTDYISLTGSNVGDVEQSSASVFLSCNLSEVVSGNTEQQEGEAQSTKLSCSLIQGLTTVPSKETSFPLSGIAESHANSCIVENGLLAVENRIMWSDYDYLYIRWPPVKLCITSVIDSVSLDTPVANTHLNFVIESVVAQHQTHTQAAGYSSSAVRSLLWIAPIHTVWLNLLNCPGTFYYLAETDFVPCSLSHLSVISLSELMNTRVCSPICPSTIPVAGVFSSNLVKTHPQQRMPMCMTNSWASCLSTDPNHHIAETRWKRRNSIRSRTMLKYCQSSDNPYIPSIFNRLSSTRLENNSRCRKKEQLQTKSRNTAVSNRKNTGPERRVEVGFSKIGFRYRPLLSSKKATMRRRVVRSQLHATCRNRTWQTYGEPTSFSVPSFKSQSTTQYSFGSQYHCKHRASRKNCSRDGGGEPNRTESDEFFDEIDRVYGQLKRSTNE</sequence>